<dbReference type="GeneID" id="68094617"/>
<dbReference type="AlphaFoldDB" id="A0AA88GWC3"/>
<gene>
    <name evidence="1" type="ORF">C9374_002161</name>
</gene>
<evidence type="ECO:0000313" key="2">
    <source>
        <dbReference type="Proteomes" id="UP000816034"/>
    </source>
</evidence>
<dbReference type="PANTHER" id="PTHR38666">
    <property type="match status" value="1"/>
</dbReference>
<dbReference type="Proteomes" id="UP000816034">
    <property type="component" value="Unassembled WGS sequence"/>
</dbReference>
<sequence>MKRVFYVDSFAIRQFQTGYKGGTFIPMSWQAFEEYVNKEFSSGKYTLKDGYAPFCKHLFLPQNSEFAGCKQSFLEITKENEHLIRTEYQQRKESELPVLSRFFPQELVSDQIQQAKYLDIILYSKEQILKEAEAMNEPSDYEKRLEIADCEWGIISVKSQDVDYELPMSPITMMRNALGKEEGGSGVPLDRNKYMESVKFWKQYAIIA</sequence>
<accession>A0AA88GWC3</accession>
<organism evidence="1 2">
    <name type="scientific">Naegleria lovaniensis</name>
    <name type="common">Amoeba</name>
    <dbReference type="NCBI Taxonomy" id="51637"/>
    <lineage>
        <taxon>Eukaryota</taxon>
        <taxon>Discoba</taxon>
        <taxon>Heterolobosea</taxon>
        <taxon>Tetramitia</taxon>
        <taxon>Eutetramitia</taxon>
        <taxon>Vahlkampfiidae</taxon>
        <taxon>Naegleria</taxon>
    </lineage>
</organism>
<reference evidence="1 2" key="1">
    <citation type="journal article" date="2018" name="BMC Genomics">
        <title>The genome of Naegleria lovaniensis, the basis for a comparative approach to unravel pathogenicity factors of the human pathogenic amoeba N. fowleri.</title>
        <authorList>
            <person name="Liechti N."/>
            <person name="Schurch N."/>
            <person name="Bruggmann R."/>
            <person name="Wittwer M."/>
        </authorList>
    </citation>
    <scope>NUCLEOTIDE SEQUENCE [LARGE SCALE GENOMIC DNA]</scope>
    <source>
        <strain evidence="1 2">ATCC 30569</strain>
    </source>
</reference>
<dbReference type="PANTHER" id="PTHR38666:SF2">
    <property type="entry name" value="FLAGELLAR ASSOCIATED PROTEIN"/>
    <property type="match status" value="1"/>
</dbReference>
<protein>
    <submittedName>
        <fullName evidence="1">Uncharacterized protein</fullName>
    </submittedName>
</protein>
<dbReference type="EMBL" id="PYSW02000014">
    <property type="protein sequence ID" value="KAG2387126.1"/>
    <property type="molecule type" value="Genomic_DNA"/>
</dbReference>
<dbReference type="Gene3D" id="3.30.2310.50">
    <property type="entry name" value="Protein of unknown function (DUF3228), domain 1"/>
    <property type="match status" value="1"/>
</dbReference>
<evidence type="ECO:0000313" key="1">
    <source>
        <dbReference type="EMBL" id="KAG2387126.1"/>
    </source>
</evidence>
<dbReference type="InterPro" id="IPR021610">
    <property type="entry name" value="DUF3228"/>
</dbReference>
<comment type="caution">
    <text evidence="1">The sequence shown here is derived from an EMBL/GenBank/DDBJ whole genome shotgun (WGS) entry which is preliminary data.</text>
</comment>
<name>A0AA88GWC3_NAELO</name>
<proteinExistence type="predicted"/>
<dbReference type="RefSeq" id="XP_044551118.1">
    <property type="nucleotide sequence ID" value="XM_044691549.1"/>
</dbReference>
<dbReference type="Pfam" id="PF11539">
    <property type="entry name" value="DUF3228"/>
    <property type="match status" value="1"/>
</dbReference>
<keyword evidence="2" id="KW-1185">Reference proteome</keyword>